<reference evidence="1" key="1">
    <citation type="submission" date="2014-09" db="EMBL/GenBank/DDBJ databases">
        <authorList>
            <person name="Magalhaes I.L.F."/>
            <person name="Oliveira U."/>
            <person name="Santos F.R."/>
            <person name="Vidigal T.H.D.A."/>
            <person name="Brescovit A.D."/>
            <person name="Santos A.J."/>
        </authorList>
    </citation>
    <scope>NUCLEOTIDE SEQUENCE</scope>
    <source>
        <tissue evidence="1">Shoot tissue taken approximately 20 cm above the soil surface</tissue>
    </source>
</reference>
<dbReference type="AlphaFoldDB" id="A0A0A9FDQ9"/>
<reference evidence="1" key="2">
    <citation type="journal article" date="2015" name="Data Brief">
        <title>Shoot transcriptome of the giant reed, Arundo donax.</title>
        <authorList>
            <person name="Barrero R.A."/>
            <person name="Guerrero F.D."/>
            <person name="Moolhuijzen P."/>
            <person name="Goolsby J.A."/>
            <person name="Tidwell J."/>
            <person name="Bellgard S.E."/>
            <person name="Bellgard M.I."/>
        </authorList>
    </citation>
    <scope>NUCLEOTIDE SEQUENCE</scope>
    <source>
        <tissue evidence="1">Shoot tissue taken approximately 20 cm above the soil surface</tissue>
    </source>
</reference>
<name>A0A0A9FDQ9_ARUDO</name>
<organism evidence="1">
    <name type="scientific">Arundo donax</name>
    <name type="common">Giant reed</name>
    <name type="synonym">Donax arundinaceus</name>
    <dbReference type="NCBI Taxonomy" id="35708"/>
    <lineage>
        <taxon>Eukaryota</taxon>
        <taxon>Viridiplantae</taxon>
        <taxon>Streptophyta</taxon>
        <taxon>Embryophyta</taxon>
        <taxon>Tracheophyta</taxon>
        <taxon>Spermatophyta</taxon>
        <taxon>Magnoliopsida</taxon>
        <taxon>Liliopsida</taxon>
        <taxon>Poales</taxon>
        <taxon>Poaceae</taxon>
        <taxon>PACMAD clade</taxon>
        <taxon>Arundinoideae</taxon>
        <taxon>Arundineae</taxon>
        <taxon>Arundo</taxon>
    </lineage>
</organism>
<dbReference type="EMBL" id="GBRH01189630">
    <property type="protein sequence ID" value="JAE08266.1"/>
    <property type="molecule type" value="Transcribed_RNA"/>
</dbReference>
<proteinExistence type="predicted"/>
<evidence type="ECO:0000313" key="1">
    <source>
        <dbReference type="EMBL" id="JAE08266.1"/>
    </source>
</evidence>
<protein>
    <submittedName>
        <fullName evidence="1">Uncharacterized protein</fullName>
    </submittedName>
</protein>
<sequence>MCLCSFLHQVLSGRVCTLQSVEGIRVRFSVKESFKDSDWSTLVSVSPTTIFQGN</sequence>
<accession>A0A0A9FDQ9</accession>